<evidence type="ECO:0000313" key="2">
    <source>
        <dbReference type="EMBL" id="SDM47116.1"/>
    </source>
</evidence>
<dbReference type="AlphaFoldDB" id="A0A1G9TH92"/>
<sequence length="241" mass="27431">MYKFWVAIPLLLLGIWLGYEGQDKAETSEKKAKAKDSESIHTLSSVIVSTNQLHHTDQRILLEQVISTDQLFQDQPVRKIQPQNNRNQAEKEKVEKTERKALESKSEKKERKNTERPKDNNDHKGKEKKEKEKQKGKQKGKQNGKQKKQIKNMKEIESSGPDKHPSKGKPDKTEKKPKKPEPPQNEDPKDKPVVEKKPDPAGDEEANDPGDQKGAPPPSENNGNDQHEGSNPLTMEKQDTE</sequence>
<organism evidence="2 3">
    <name type="scientific">Fictibacillus solisalsi</name>
    <dbReference type="NCBI Taxonomy" id="459525"/>
    <lineage>
        <taxon>Bacteria</taxon>
        <taxon>Bacillati</taxon>
        <taxon>Bacillota</taxon>
        <taxon>Bacilli</taxon>
        <taxon>Bacillales</taxon>
        <taxon>Fictibacillaceae</taxon>
        <taxon>Fictibacillus</taxon>
    </lineage>
</organism>
<feature type="region of interest" description="Disordered" evidence="1">
    <location>
        <begin position="76"/>
        <end position="241"/>
    </location>
</feature>
<feature type="compositionally biased region" description="Basic and acidic residues" evidence="1">
    <location>
        <begin position="152"/>
        <end position="174"/>
    </location>
</feature>
<gene>
    <name evidence="2" type="ORF">SAMN04488137_0294</name>
</gene>
<feature type="compositionally biased region" description="Basic residues" evidence="1">
    <location>
        <begin position="136"/>
        <end position="151"/>
    </location>
</feature>
<feature type="compositionally biased region" description="Basic and acidic residues" evidence="1">
    <location>
        <begin position="186"/>
        <end position="200"/>
    </location>
</feature>
<reference evidence="3" key="1">
    <citation type="submission" date="2016-10" db="EMBL/GenBank/DDBJ databases">
        <authorList>
            <person name="Varghese N."/>
            <person name="Submissions S."/>
        </authorList>
    </citation>
    <scope>NUCLEOTIDE SEQUENCE [LARGE SCALE GENOMIC DNA]</scope>
    <source>
        <strain evidence="3">CGMCC 1.6854</strain>
    </source>
</reference>
<dbReference type="EMBL" id="FNHW01000001">
    <property type="protein sequence ID" value="SDM47116.1"/>
    <property type="molecule type" value="Genomic_DNA"/>
</dbReference>
<feature type="compositionally biased region" description="Polar residues" evidence="1">
    <location>
        <begin position="220"/>
        <end position="233"/>
    </location>
</feature>
<dbReference type="STRING" id="459525.SAMN04488137_0294"/>
<name>A0A1G9TH92_9BACL</name>
<evidence type="ECO:0000313" key="3">
    <source>
        <dbReference type="Proteomes" id="UP000199544"/>
    </source>
</evidence>
<dbReference type="OrthoDB" id="10003026at2"/>
<protein>
    <submittedName>
        <fullName evidence="2">Uncharacterized protein</fullName>
    </submittedName>
</protein>
<keyword evidence="3" id="KW-1185">Reference proteome</keyword>
<dbReference type="RefSeq" id="WP_090232004.1">
    <property type="nucleotide sequence ID" value="NZ_FNHW01000001.1"/>
</dbReference>
<evidence type="ECO:0000256" key="1">
    <source>
        <dbReference type="SAM" id="MobiDB-lite"/>
    </source>
</evidence>
<feature type="compositionally biased region" description="Basic and acidic residues" evidence="1">
    <location>
        <begin position="88"/>
        <end position="135"/>
    </location>
</feature>
<proteinExistence type="predicted"/>
<dbReference type="Proteomes" id="UP000199544">
    <property type="component" value="Unassembled WGS sequence"/>
</dbReference>
<accession>A0A1G9TH92</accession>